<dbReference type="EMBL" id="KF900810">
    <property type="protein sequence ID" value="AIF07695.1"/>
    <property type="molecule type" value="Genomic_DNA"/>
</dbReference>
<keyword evidence="1" id="KW-0812">Transmembrane</keyword>
<accession>A0A075GXN9</accession>
<reference evidence="2" key="1">
    <citation type="journal article" date="2014" name="Genome Biol. Evol.">
        <title>Pangenome evidence for extensive interdomain horizontal transfer affecting lineage core and shell genes in uncultured planktonic thaumarchaeota and euryarchaeota.</title>
        <authorList>
            <person name="Deschamps P."/>
            <person name="Zivanovic Y."/>
            <person name="Moreira D."/>
            <person name="Rodriguez-Valera F."/>
            <person name="Lopez-Garcia P."/>
        </authorList>
    </citation>
    <scope>NUCLEOTIDE SEQUENCE</scope>
</reference>
<dbReference type="AlphaFoldDB" id="A0A075GXN9"/>
<sequence length="177" mass="19799">MVKPIILVIMAIPVILALLIMIPMLTETEIPISAVNPNDTIHIEYTKHDLMVVSFGVTEKTVAKSTEILTIKNDGTVQYNKITEDGGQSQIMSSVADEKLQKLTALIKETGFMSIPKESFPILDDVTDYTKSTIRITLNGNQAQIFWPEQDSTDRLIPPIITMLESELDEIIRQIID</sequence>
<proteinExistence type="predicted"/>
<keyword evidence="1" id="KW-0472">Membrane</keyword>
<feature type="transmembrane region" description="Helical" evidence="1">
    <location>
        <begin position="5"/>
        <end position="25"/>
    </location>
</feature>
<name>A0A075GXN9_9ARCH</name>
<evidence type="ECO:0000313" key="2">
    <source>
        <dbReference type="EMBL" id="AIF07695.1"/>
    </source>
</evidence>
<evidence type="ECO:0000256" key="1">
    <source>
        <dbReference type="SAM" id="Phobius"/>
    </source>
</evidence>
<organism evidence="2">
    <name type="scientific">uncultured marine thaumarchaeote KM3_23_E01</name>
    <dbReference type="NCBI Taxonomy" id="1456099"/>
    <lineage>
        <taxon>Archaea</taxon>
        <taxon>Nitrososphaerota</taxon>
        <taxon>environmental samples</taxon>
    </lineage>
</organism>
<protein>
    <submittedName>
        <fullName evidence="2">Uncharacterized protein</fullName>
    </submittedName>
</protein>
<keyword evidence="1" id="KW-1133">Transmembrane helix</keyword>